<dbReference type="AlphaFoldDB" id="A0A2M8LBS5"/>
<evidence type="ECO:0000256" key="2">
    <source>
        <dbReference type="ARBA" id="ARBA00022840"/>
    </source>
</evidence>
<reference evidence="6" key="1">
    <citation type="submission" date="2017-09" db="EMBL/GenBank/DDBJ databases">
        <title>Depth-based differentiation of microbial function through sediment-hosted aquifers and enrichment of novel symbionts in the deep terrestrial subsurface.</title>
        <authorList>
            <person name="Probst A.J."/>
            <person name="Ladd B."/>
            <person name="Jarett J.K."/>
            <person name="Geller-Mcgrath D.E."/>
            <person name="Sieber C.M.K."/>
            <person name="Emerson J.B."/>
            <person name="Anantharaman K."/>
            <person name="Thomas B.C."/>
            <person name="Malmstrom R."/>
            <person name="Stieglmeier M."/>
            <person name="Klingl A."/>
            <person name="Woyke T."/>
            <person name="Ryan C.M."/>
            <person name="Banfield J.F."/>
        </authorList>
    </citation>
    <scope>NUCLEOTIDE SEQUENCE [LARGE SCALE GENOMIC DNA]</scope>
</reference>
<protein>
    <recommendedName>
        <fullName evidence="4">Primosomal protein N' 3' DNA-binding domain-containing protein</fullName>
    </recommendedName>
</protein>
<name>A0A2M8LBS5_9BACT</name>
<dbReference type="GO" id="GO:0006310">
    <property type="term" value="P:DNA recombination"/>
    <property type="evidence" value="ECO:0007669"/>
    <property type="project" value="TreeGrafter"/>
</dbReference>
<dbReference type="GO" id="GO:0043138">
    <property type="term" value="F:3'-5' DNA helicase activity"/>
    <property type="evidence" value="ECO:0007669"/>
    <property type="project" value="TreeGrafter"/>
</dbReference>
<dbReference type="Gene3D" id="3.40.50.300">
    <property type="entry name" value="P-loop containing nucleotide triphosphate hydrolases"/>
    <property type="match status" value="1"/>
</dbReference>
<dbReference type="Gene3D" id="3.40.1440.60">
    <property type="entry name" value="PriA, 3(prime) DNA-binding domain"/>
    <property type="match status" value="1"/>
</dbReference>
<accession>A0A2M8LBS5</accession>
<evidence type="ECO:0000313" key="5">
    <source>
        <dbReference type="EMBL" id="PJE74072.1"/>
    </source>
</evidence>
<organism evidence="5 6">
    <name type="scientific">Candidatus Taylorbacteria bacterium CG10_big_fil_rev_8_21_14_0_10_41_48</name>
    <dbReference type="NCBI Taxonomy" id="1975024"/>
    <lineage>
        <taxon>Bacteria</taxon>
        <taxon>Candidatus Tayloriibacteriota</taxon>
    </lineage>
</organism>
<proteinExistence type="predicted"/>
<evidence type="ECO:0000256" key="1">
    <source>
        <dbReference type="ARBA" id="ARBA00022741"/>
    </source>
</evidence>
<evidence type="ECO:0000259" key="4">
    <source>
        <dbReference type="Pfam" id="PF17764"/>
    </source>
</evidence>
<dbReference type="PANTHER" id="PTHR30580:SF0">
    <property type="entry name" value="PRIMOSOMAL PROTEIN N"/>
    <property type="match status" value="1"/>
</dbReference>
<dbReference type="EMBL" id="PFEQ01000013">
    <property type="protein sequence ID" value="PJE74072.1"/>
    <property type="molecule type" value="Genomic_DNA"/>
</dbReference>
<comment type="caution">
    <text evidence="5">The sequence shown here is derived from an EMBL/GenBank/DDBJ whole genome shotgun (WGS) entry which is preliminary data.</text>
</comment>
<dbReference type="InterPro" id="IPR041222">
    <property type="entry name" value="PriA_3primeBD"/>
</dbReference>
<dbReference type="PANTHER" id="PTHR30580">
    <property type="entry name" value="PRIMOSOMAL PROTEIN N"/>
    <property type="match status" value="1"/>
</dbReference>
<dbReference type="InterPro" id="IPR027417">
    <property type="entry name" value="P-loop_NTPase"/>
</dbReference>
<dbReference type="InterPro" id="IPR042115">
    <property type="entry name" value="PriA_3primeBD_sf"/>
</dbReference>
<feature type="domain" description="Primosomal protein N' 3' DNA-binding" evidence="4">
    <location>
        <begin position="20"/>
        <end position="105"/>
    </location>
</feature>
<dbReference type="GO" id="GO:0006270">
    <property type="term" value="P:DNA replication initiation"/>
    <property type="evidence" value="ECO:0007669"/>
    <property type="project" value="TreeGrafter"/>
</dbReference>
<dbReference type="GO" id="GO:0005524">
    <property type="term" value="F:ATP binding"/>
    <property type="evidence" value="ECO:0007669"/>
    <property type="project" value="UniProtKB-KW"/>
</dbReference>
<evidence type="ECO:0000256" key="3">
    <source>
        <dbReference type="ARBA" id="ARBA00023125"/>
    </source>
</evidence>
<dbReference type="GO" id="GO:0003677">
    <property type="term" value="F:DNA binding"/>
    <property type="evidence" value="ECO:0007669"/>
    <property type="project" value="UniProtKB-KW"/>
</dbReference>
<evidence type="ECO:0000313" key="6">
    <source>
        <dbReference type="Proteomes" id="UP000228700"/>
    </source>
</evidence>
<sequence>MYLIKVIPIARGINADILSYWSPESAPKGSVIKVPLRKRIVGAIVVSSEHALDAKSEIRGAEFEVKKIEKVKPRQIFLPEFFKIAEEISRYYAASVGSILFSLIPSAILADTDKLPQIEGGLKRNKIRESYVLQKPDDDRYAHYKSLIRERFAKKQSVFMVMPTIEDIKRACNYFEKGIEQYTYVLHGGLTRVEILKIWKKALEDAHPIVIVATGTFLSLPRNDITLYIVERENSRAYKDQSRPFLDERLFVEKLAVDTGADIIFGDSYLRVETLYRQEMDELVEYAPLSMRSLSTARDTLINMKDKKDGVKGFNILSSELIELARKNKEESGLMFIFAGRKGLSPSTVCSDCESVVSCDNCSSPLVLHGSGEKRFYLCNRCGKRYSSETKCRDCGSWRLQPLGIGTETVEEELRKEIPGISIVRFDKLSMTSHKKALMLAEKWYTSPGSVLVGTELALLYLDKPIDTSAVASLDAFFSIPDFRINEKIFSIILRMRSITRKEFLLQTRKPDEPVLTYGIKGNIIDFYRSEVEERRRAVFPPFAVFIKISYTGKREDALNAMEKLKGTLSDWTVTVFPAFIATIKNQFIMNALVKLHPGEWPNEELLEKLRALSPSYAINVDPESVI</sequence>
<dbReference type="Pfam" id="PF17764">
    <property type="entry name" value="PriA_3primeBD"/>
    <property type="match status" value="1"/>
</dbReference>
<dbReference type="GO" id="GO:0006302">
    <property type="term" value="P:double-strand break repair"/>
    <property type="evidence" value="ECO:0007669"/>
    <property type="project" value="TreeGrafter"/>
</dbReference>
<keyword evidence="3" id="KW-0238">DNA-binding</keyword>
<keyword evidence="2" id="KW-0067">ATP-binding</keyword>
<gene>
    <name evidence="5" type="ORF">COV01_03160</name>
</gene>
<dbReference type="Proteomes" id="UP000228700">
    <property type="component" value="Unassembled WGS sequence"/>
</dbReference>
<keyword evidence="1" id="KW-0547">Nucleotide-binding</keyword>
<dbReference type="SUPFAM" id="SSF52540">
    <property type="entry name" value="P-loop containing nucleoside triphosphate hydrolases"/>
    <property type="match status" value="1"/>
</dbReference>